<gene>
    <name evidence="2" type="ORF">MANES_02G114400v8</name>
</gene>
<feature type="region of interest" description="Disordered" evidence="1">
    <location>
        <begin position="258"/>
        <end position="372"/>
    </location>
</feature>
<reference evidence="3" key="1">
    <citation type="journal article" date="2016" name="Nat. Biotechnol.">
        <title>Sequencing wild and cultivated cassava and related species reveals extensive interspecific hybridization and genetic diversity.</title>
        <authorList>
            <person name="Bredeson J.V."/>
            <person name="Lyons J.B."/>
            <person name="Prochnik S.E."/>
            <person name="Wu G.A."/>
            <person name="Ha C.M."/>
            <person name="Edsinger-Gonzales E."/>
            <person name="Grimwood J."/>
            <person name="Schmutz J."/>
            <person name="Rabbi I.Y."/>
            <person name="Egesi C."/>
            <person name="Nauluvula P."/>
            <person name="Lebot V."/>
            <person name="Ndunguru J."/>
            <person name="Mkamilo G."/>
            <person name="Bart R.S."/>
            <person name="Setter T.L."/>
            <person name="Gleadow R.M."/>
            <person name="Kulakow P."/>
            <person name="Ferguson M.E."/>
            <person name="Rounsley S."/>
            <person name="Rokhsar D.S."/>
        </authorList>
    </citation>
    <scope>NUCLEOTIDE SEQUENCE [LARGE SCALE GENOMIC DNA]</scope>
    <source>
        <strain evidence="3">cv. AM560-2</strain>
    </source>
</reference>
<organism evidence="2 3">
    <name type="scientific">Manihot esculenta</name>
    <name type="common">Cassava</name>
    <name type="synonym">Jatropha manihot</name>
    <dbReference type="NCBI Taxonomy" id="3983"/>
    <lineage>
        <taxon>Eukaryota</taxon>
        <taxon>Viridiplantae</taxon>
        <taxon>Streptophyta</taxon>
        <taxon>Embryophyta</taxon>
        <taxon>Tracheophyta</taxon>
        <taxon>Spermatophyta</taxon>
        <taxon>Magnoliopsida</taxon>
        <taxon>eudicotyledons</taxon>
        <taxon>Gunneridae</taxon>
        <taxon>Pentapetalae</taxon>
        <taxon>rosids</taxon>
        <taxon>fabids</taxon>
        <taxon>Malpighiales</taxon>
        <taxon>Euphorbiaceae</taxon>
        <taxon>Crotonoideae</taxon>
        <taxon>Manihoteae</taxon>
        <taxon>Manihot</taxon>
    </lineage>
</organism>
<feature type="compositionally biased region" description="Low complexity" evidence="1">
    <location>
        <begin position="39"/>
        <end position="52"/>
    </location>
</feature>
<feature type="compositionally biased region" description="Polar residues" evidence="1">
    <location>
        <begin position="199"/>
        <end position="213"/>
    </location>
</feature>
<dbReference type="Gramene" id="Manes.02G114400.3.v8.1">
    <property type="protein sequence ID" value="Manes.02G114400.3.v8.1.CDS.1"/>
    <property type="gene ID" value="Manes.02G114400.v8.1"/>
</dbReference>
<dbReference type="EMBL" id="CM004388">
    <property type="protein sequence ID" value="OAY57668.1"/>
    <property type="molecule type" value="Genomic_DNA"/>
</dbReference>
<feature type="compositionally biased region" description="Basic and acidic residues" evidence="1">
    <location>
        <begin position="292"/>
        <end position="301"/>
    </location>
</feature>
<dbReference type="AlphaFoldDB" id="A0A2C9WCX7"/>
<dbReference type="PANTHER" id="PTHR35477:SF1">
    <property type="entry name" value="OS06G0728500 PROTEIN"/>
    <property type="match status" value="1"/>
</dbReference>
<comment type="caution">
    <text evidence="2">The sequence shown here is derived from an EMBL/GenBank/DDBJ whole genome shotgun (WGS) entry which is preliminary data.</text>
</comment>
<protein>
    <submittedName>
        <fullName evidence="2">Uncharacterized protein</fullName>
    </submittedName>
</protein>
<dbReference type="OrthoDB" id="1910495at2759"/>
<feature type="compositionally biased region" description="Basic and acidic residues" evidence="1">
    <location>
        <begin position="326"/>
        <end position="336"/>
    </location>
</feature>
<name>A0A2C9WCX7_MANES</name>
<feature type="compositionally biased region" description="Polar residues" evidence="1">
    <location>
        <begin position="225"/>
        <end position="237"/>
    </location>
</feature>
<sequence>MEANIYDLNHLDAEVLLPPRKRLLAGFKKQNSDGDAALAPPTVASSSSSASPSSPPPTPSPSPPCPSPPSPTPSSPSSSEFQSRLNNLLTSHFNNNHNLSPEEIVEASKSAADAAVKAAEAARAAAQEKAIIAAKAVTAAKSALALVASYPEEAANKERYLQRNKLKKHVQVQLLYKKHQPIENHRDDEELARKLHRVMNSSPRISKNPSNSVLKGHKNKKPKSSPASERTRISNGSVAFGGKLPSICNGRAVAGEMDSEGSVGEVCTSTADEKTSKYEKATQLEIDNGEAESSHSKEKMQGDASSPGKKRGRQKLKKLPLSICSSRDRAKPKDGIFPRNSPLTGDNMGNPTTRNKPLFSVEPSGDNPMSIDVAPMRKCQEFKAQACIKQNKVIQS</sequence>
<keyword evidence="3" id="KW-1185">Reference proteome</keyword>
<feature type="compositionally biased region" description="Polar residues" evidence="1">
    <location>
        <begin position="341"/>
        <end position="355"/>
    </location>
</feature>
<evidence type="ECO:0000256" key="1">
    <source>
        <dbReference type="SAM" id="MobiDB-lite"/>
    </source>
</evidence>
<feature type="compositionally biased region" description="Pro residues" evidence="1">
    <location>
        <begin position="53"/>
        <end position="74"/>
    </location>
</feature>
<proteinExistence type="predicted"/>
<feature type="region of interest" description="Disordered" evidence="1">
    <location>
        <begin position="198"/>
        <end position="240"/>
    </location>
</feature>
<dbReference type="Gramene" id="Manes.02G114400.5.v8.1">
    <property type="protein sequence ID" value="Manes.02G114400.5.v8.1.CDS.1"/>
    <property type="gene ID" value="Manes.02G114400.v8.1"/>
</dbReference>
<evidence type="ECO:0000313" key="3">
    <source>
        <dbReference type="Proteomes" id="UP000091857"/>
    </source>
</evidence>
<dbReference type="PANTHER" id="PTHR35477">
    <property type="entry name" value="OS06G0728500 PROTEIN"/>
    <property type="match status" value="1"/>
</dbReference>
<dbReference type="OMA" id="IEATSMW"/>
<dbReference type="Gramene" id="Manes.02G114400.4.v8.1">
    <property type="protein sequence ID" value="Manes.02G114400.4.v8.1.CDS.1"/>
    <property type="gene ID" value="Manes.02G114400.v8.1"/>
</dbReference>
<dbReference type="Proteomes" id="UP000091857">
    <property type="component" value="Chromosome 2"/>
</dbReference>
<evidence type="ECO:0000313" key="2">
    <source>
        <dbReference type="EMBL" id="OAY57668.1"/>
    </source>
</evidence>
<accession>A0A2C9WCX7</accession>
<feature type="compositionally biased region" description="Basic residues" evidence="1">
    <location>
        <begin position="308"/>
        <end position="318"/>
    </location>
</feature>
<feature type="compositionally biased region" description="Basic and acidic residues" evidence="1">
    <location>
        <begin position="271"/>
        <end position="282"/>
    </location>
</feature>
<dbReference type="STRING" id="3983.A0A2C9WCX7"/>
<feature type="region of interest" description="Disordered" evidence="1">
    <location>
        <begin position="27"/>
        <end position="85"/>
    </location>
</feature>